<evidence type="ECO:0000313" key="1">
    <source>
        <dbReference type="EMBL" id="EKF39599.1"/>
    </source>
</evidence>
<dbReference type="PANTHER" id="PTHR14217">
    <property type="entry name" value="INOSITOL-TETRAKISPHOSPHATE 1-KINASE"/>
    <property type="match status" value="1"/>
</dbReference>
<dbReference type="EMBL" id="AHKC01000688">
    <property type="protein sequence ID" value="EKF39599.1"/>
    <property type="molecule type" value="Genomic_DNA"/>
</dbReference>
<dbReference type="AlphaFoldDB" id="K2NP57"/>
<dbReference type="Gene3D" id="3.30.470.20">
    <property type="entry name" value="ATP-grasp fold, B domain"/>
    <property type="match status" value="1"/>
</dbReference>
<dbReference type="GO" id="GO:0032957">
    <property type="term" value="P:inositol trisphosphate metabolic process"/>
    <property type="evidence" value="ECO:0007669"/>
    <property type="project" value="InterPro"/>
</dbReference>
<protein>
    <submittedName>
        <fullName evidence="1">Uncharacterized protein</fullName>
    </submittedName>
</protein>
<proteinExistence type="predicted"/>
<dbReference type="GO" id="GO:0000287">
    <property type="term" value="F:magnesium ion binding"/>
    <property type="evidence" value="ECO:0007669"/>
    <property type="project" value="InterPro"/>
</dbReference>
<evidence type="ECO:0000313" key="2">
    <source>
        <dbReference type="Proteomes" id="UP000007350"/>
    </source>
</evidence>
<reference evidence="1 2" key="1">
    <citation type="journal article" date="2012" name="BMC Genomics">
        <title>Comparative genomic analysis of human infective Trypanosoma cruzi lineages with the bat-restricted subspecies T. cruzi marinkellei.</title>
        <authorList>
            <person name="Franzen O."/>
            <person name="Talavera-Lopez C."/>
            <person name="Ochaya S."/>
            <person name="Butler C.E."/>
            <person name="Messenger L.A."/>
            <person name="Lewis M.D."/>
            <person name="Llewellyn M.S."/>
            <person name="Marinkelle C.J."/>
            <person name="Tyler K.M."/>
            <person name="Miles M.A."/>
            <person name="Andersson B."/>
        </authorList>
    </citation>
    <scope>NUCLEOTIDE SEQUENCE [LARGE SCALE GENOMIC DNA]</scope>
    <source>
        <strain evidence="1 2">B7</strain>
    </source>
</reference>
<comment type="caution">
    <text evidence="1">The sequence shown here is derived from an EMBL/GenBank/DDBJ whole genome shotgun (WGS) entry which is preliminary data.</text>
</comment>
<organism evidence="1 2">
    <name type="scientific">Trypanosoma cruzi marinkellei</name>
    <dbReference type="NCBI Taxonomy" id="85056"/>
    <lineage>
        <taxon>Eukaryota</taxon>
        <taxon>Discoba</taxon>
        <taxon>Euglenozoa</taxon>
        <taxon>Kinetoplastea</taxon>
        <taxon>Metakinetoplastina</taxon>
        <taxon>Trypanosomatida</taxon>
        <taxon>Trypanosomatidae</taxon>
        <taxon>Trypanosoma</taxon>
        <taxon>Schizotrypanum</taxon>
    </lineage>
</organism>
<sequence length="430" mass="48312">MSAAPREKQFVIALCSSERKKPFFEKLLRHVEEKKNLEREGDDDTHITFSFVWMQYDPERNKFSTGTENDADLVLHKVSTLPPKAVGALCRWCAAASRRRRRRCIPPVIIIDPVELTRLVLQRSLLYKMLDGRLKRPLCPVPHSWLWIRDGASLTPLGLSSFVLSDEEDTEVMGESQSSRETWWIVKSDISTGPSFTHQMVIWKGCRPEKSLPEEVLSLLSSCVSSFVLQEFFLHAIPVVIKVYCIGTDVFVKAVSTAPLLRCVLSKMGSPVFVDSQKKFPIDADWVEEETRWRNYLAVGGKAYTQCSQIAEQLVRELGLTLFGFDLLLVPQKVSRHYETSLGTSYTKKEGPLWASLRDAPLFDEFTGAPSALLCSATPVIVDVNYFPGFSGVENVAEHVLDVIKSKALGNPVSKRSLTEGKLFGGNFCC</sequence>
<dbReference type="GO" id="GO:0047325">
    <property type="term" value="F:inositol-3,4,5,6-tetrakisphosphate 1-kinase activity"/>
    <property type="evidence" value="ECO:0007669"/>
    <property type="project" value="InterPro"/>
</dbReference>
<accession>K2NP57</accession>
<dbReference type="GO" id="GO:0052726">
    <property type="term" value="F:inositol-1,3,4-trisphosphate 5-kinase activity"/>
    <property type="evidence" value="ECO:0007669"/>
    <property type="project" value="InterPro"/>
</dbReference>
<dbReference type="GO" id="GO:0052725">
    <property type="term" value="F:inositol-1,3,4-trisphosphate 6-kinase activity"/>
    <property type="evidence" value="ECO:0007669"/>
    <property type="project" value="InterPro"/>
</dbReference>
<gene>
    <name evidence="1" type="ORF">MOQ_000173</name>
</gene>
<dbReference type="GO" id="GO:0005737">
    <property type="term" value="C:cytoplasm"/>
    <property type="evidence" value="ECO:0007669"/>
    <property type="project" value="TreeGrafter"/>
</dbReference>
<dbReference type="OrthoDB" id="245270at2759"/>
<dbReference type="Proteomes" id="UP000007350">
    <property type="component" value="Unassembled WGS sequence"/>
</dbReference>
<name>K2NP57_TRYCR</name>
<dbReference type="PANTHER" id="PTHR14217:SF1">
    <property type="entry name" value="INOSITOL-TETRAKISPHOSPHATE 1-KINASE"/>
    <property type="match status" value="1"/>
</dbReference>
<dbReference type="GO" id="GO:0005524">
    <property type="term" value="F:ATP binding"/>
    <property type="evidence" value="ECO:0007669"/>
    <property type="project" value="InterPro"/>
</dbReference>
<keyword evidence="2" id="KW-1185">Reference proteome</keyword>
<dbReference type="InterPro" id="IPR008656">
    <property type="entry name" value="Inositol_tetrakis-P_1-kinase"/>
</dbReference>